<dbReference type="Pfam" id="PF00441">
    <property type="entry name" value="Acyl-CoA_dh_1"/>
    <property type="match status" value="1"/>
</dbReference>
<dbReference type="SUPFAM" id="SSF56645">
    <property type="entry name" value="Acyl-CoA dehydrogenase NM domain-like"/>
    <property type="match status" value="1"/>
</dbReference>
<feature type="domain" description="Acyl-CoA oxidase/dehydrogenase middle" evidence="8">
    <location>
        <begin position="131"/>
        <end position="225"/>
    </location>
</feature>
<dbReference type="InterPro" id="IPR009075">
    <property type="entry name" value="AcylCo_DH/oxidase_C"/>
</dbReference>
<dbReference type="Pfam" id="PF02771">
    <property type="entry name" value="Acyl-CoA_dh_N"/>
    <property type="match status" value="1"/>
</dbReference>
<evidence type="ECO:0000256" key="5">
    <source>
        <dbReference type="ARBA" id="ARBA00023002"/>
    </source>
</evidence>
<evidence type="ECO:0000259" key="9">
    <source>
        <dbReference type="Pfam" id="PF02771"/>
    </source>
</evidence>
<dbReference type="InterPro" id="IPR046373">
    <property type="entry name" value="Acyl-CoA_Oxase/DH_mid-dom_sf"/>
</dbReference>
<dbReference type="AlphaFoldDB" id="A0A844W4T8"/>
<name>A0A844W4T8_9RHOB</name>
<dbReference type="InterPro" id="IPR006091">
    <property type="entry name" value="Acyl-CoA_Oxase/DH_mid-dom"/>
</dbReference>
<evidence type="ECO:0000313" key="11">
    <source>
        <dbReference type="Proteomes" id="UP000443843"/>
    </source>
</evidence>
<dbReference type="InterPro" id="IPR013786">
    <property type="entry name" value="AcylCoA_DH/ox_N"/>
</dbReference>
<feature type="domain" description="Acyl-CoA dehydrogenase/oxidase C-terminal" evidence="7">
    <location>
        <begin position="274"/>
        <end position="380"/>
    </location>
</feature>
<dbReference type="InterPro" id="IPR037069">
    <property type="entry name" value="AcylCoA_DH/ox_N_sf"/>
</dbReference>
<dbReference type="Gene3D" id="1.10.540.10">
    <property type="entry name" value="Acyl-CoA dehydrogenase/oxidase, N-terminal domain"/>
    <property type="match status" value="1"/>
</dbReference>
<evidence type="ECO:0000259" key="8">
    <source>
        <dbReference type="Pfam" id="PF02770"/>
    </source>
</evidence>
<dbReference type="InterPro" id="IPR036250">
    <property type="entry name" value="AcylCo_DH-like_C"/>
</dbReference>
<keyword evidence="11" id="KW-1185">Reference proteome</keyword>
<proteinExistence type="inferred from homology"/>
<dbReference type="FunFam" id="2.40.110.10:FF:000002">
    <property type="entry name" value="Acyl-CoA dehydrogenase fadE12"/>
    <property type="match status" value="1"/>
</dbReference>
<evidence type="ECO:0000256" key="4">
    <source>
        <dbReference type="ARBA" id="ARBA00022827"/>
    </source>
</evidence>
<dbReference type="GO" id="GO:0050660">
    <property type="term" value="F:flavin adenine dinucleotide binding"/>
    <property type="evidence" value="ECO:0007669"/>
    <property type="project" value="InterPro"/>
</dbReference>
<keyword evidence="3 6" id="KW-0285">Flavoprotein</keyword>
<evidence type="ECO:0000313" key="10">
    <source>
        <dbReference type="EMBL" id="MWB78085.1"/>
    </source>
</evidence>
<comment type="cofactor">
    <cofactor evidence="1 6">
        <name>FAD</name>
        <dbReference type="ChEBI" id="CHEBI:57692"/>
    </cofactor>
</comment>
<dbReference type="InterPro" id="IPR006089">
    <property type="entry name" value="Acyl-CoA_DH_CS"/>
</dbReference>
<evidence type="ECO:0000256" key="3">
    <source>
        <dbReference type="ARBA" id="ARBA00022630"/>
    </source>
</evidence>
<dbReference type="InterPro" id="IPR009100">
    <property type="entry name" value="AcylCoA_DH/oxidase_NM_dom_sf"/>
</dbReference>
<dbReference type="Gene3D" id="1.20.140.10">
    <property type="entry name" value="Butyryl-CoA Dehydrogenase, subunit A, domain 3"/>
    <property type="match status" value="1"/>
</dbReference>
<evidence type="ECO:0000259" key="7">
    <source>
        <dbReference type="Pfam" id="PF00441"/>
    </source>
</evidence>
<organism evidence="10 11">
    <name type="scientific">Pseudooceanicola pacificus</name>
    <dbReference type="NCBI Taxonomy" id="2676438"/>
    <lineage>
        <taxon>Bacteria</taxon>
        <taxon>Pseudomonadati</taxon>
        <taxon>Pseudomonadota</taxon>
        <taxon>Alphaproteobacteria</taxon>
        <taxon>Rhodobacterales</taxon>
        <taxon>Paracoccaceae</taxon>
        <taxon>Pseudooceanicola</taxon>
    </lineage>
</organism>
<comment type="similarity">
    <text evidence="2 6">Belongs to the acyl-CoA dehydrogenase family.</text>
</comment>
<dbReference type="EMBL" id="WNXQ01000004">
    <property type="protein sequence ID" value="MWB78085.1"/>
    <property type="molecule type" value="Genomic_DNA"/>
</dbReference>
<dbReference type="RefSeq" id="WP_160382358.1">
    <property type="nucleotide sequence ID" value="NZ_WNXQ01000004.1"/>
</dbReference>
<evidence type="ECO:0000256" key="1">
    <source>
        <dbReference type="ARBA" id="ARBA00001974"/>
    </source>
</evidence>
<dbReference type="Proteomes" id="UP000443843">
    <property type="component" value="Unassembled WGS sequence"/>
</dbReference>
<dbReference type="PANTHER" id="PTHR43292">
    <property type="entry name" value="ACYL-COA DEHYDROGENASE"/>
    <property type="match status" value="1"/>
</dbReference>
<dbReference type="SUPFAM" id="SSF47203">
    <property type="entry name" value="Acyl-CoA dehydrogenase C-terminal domain-like"/>
    <property type="match status" value="1"/>
</dbReference>
<protein>
    <submittedName>
        <fullName evidence="10">Acyl-CoA dehydrogenase</fullName>
    </submittedName>
</protein>
<dbReference type="Gene3D" id="2.40.110.10">
    <property type="entry name" value="Butyryl-CoA Dehydrogenase, subunit A, domain 2"/>
    <property type="match status" value="1"/>
</dbReference>
<gene>
    <name evidence="10" type="ORF">GLS40_08630</name>
</gene>
<accession>A0A844W4T8</accession>
<feature type="domain" description="Acyl-CoA dehydrogenase/oxidase N-terminal" evidence="9">
    <location>
        <begin position="16"/>
        <end position="127"/>
    </location>
</feature>
<dbReference type="InterPro" id="IPR052161">
    <property type="entry name" value="Mycobact_Acyl-CoA_DH"/>
</dbReference>
<dbReference type="GO" id="GO:0003995">
    <property type="term" value="F:acyl-CoA dehydrogenase activity"/>
    <property type="evidence" value="ECO:0007669"/>
    <property type="project" value="InterPro"/>
</dbReference>
<dbReference type="Pfam" id="PF02770">
    <property type="entry name" value="Acyl-CoA_dh_M"/>
    <property type="match status" value="1"/>
</dbReference>
<keyword evidence="4 6" id="KW-0274">FAD</keyword>
<comment type="caution">
    <text evidence="10">The sequence shown here is derived from an EMBL/GenBank/DDBJ whole genome shotgun (WGS) entry which is preliminary data.</text>
</comment>
<dbReference type="PANTHER" id="PTHR43292:SF4">
    <property type="entry name" value="ACYL-COA DEHYDROGENASE FADE34"/>
    <property type="match status" value="1"/>
</dbReference>
<dbReference type="GO" id="GO:0005886">
    <property type="term" value="C:plasma membrane"/>
    <property type="evidence" value="ECO:0007669"/>
    <property type="project" value="TreeGrafter"/>
</dbReference>
<dbReference type="PROSITE" id="PS00072">
    <property type="entry name" value="ACYL_COA_DH_1"/>
    <property type="match status" value="1"/>
</dbReference>
<sequence length="383" mass="41698">MSDFLTFPAPPALPGQDDLRRDVRAFLAETLGPDFGATDQARSWNGHDPEFSRKLGRQGWLGMTWPTEYGGGNRSPLERYVVIEELLAAGAPVAAHWIADRQSGPLLLRFGSEAQRRDILPRIAAGECYFCIGMSEAGSGSDLAAAKTRARRDGDEWVLNGTKIWTTYAHHAHYMIVFCRTGHSEDRHGGTSQLLVDLSTPGITISPILDLAGEHHLNEVQFDNVRLPATALLGQEGQGWDQVMGELAFERSGPDRFLSSFALLNDLVRVLGTAPDQASARAVGRMAAHLMVLRHMSRSVAGKLAREENPTLQATIVKDLGALIEQEIPEIARTLVPVEPVPGPQNDFACALARTLMSAPSFSLRGGTREILRGIIARGLGLR</sequence>
<keyword evidence="5 6" id="KW-0560">Oxidoreductase</keyword>
<reference evidence="10 11" key="1">
    <citation type="submission" date="2019-11" db="EMBL/GenBank/DDBJ databases">
        <title>Pseudooceanicola pacifica sp. nov., isolated from deep-sea sediment of the Pacific Ocean.</title>
        <authorList>
            <person name="Lyu L."/>
        </authorList>
    </citation>
    <scope>NUCLEOTIDE SEQUENCE [LARGE SCALE GENOMIC DNA]</scope>
    <source>
        <strain evidence="10 11">216_PA32_1</strain>
    </source>
</reference>
<evidence type="ECO:0000256" key="2">
    <source>
        <dbReference type="ARBA" id="ARBA00009347"/>
    </source>
</evidence>
<evidence type="ECO:0000256" key="6">
    <source>
        <dbReference type="RuleBase" id="RU362125"/>
    </source>
</evidence>